<feature type="compositionally biased region" description="Polar residues" evidence="1">
    <location>
        <begin position="45"/>
        <end position="54"/>
    </location>
</feature>
<reference evidence="3" key="1">
    <citation type="submission" date="2016-10" db="EMBL/GenBank/DDBJ databases">
        <authorList>
            <person name="Varghese N."/>
            <person name="Submissions S."/>
        </authorList>
    </citation>
    <scope>NUCLEOTIDE SEQUENCE [LARGE SCALE GENOMIC DNA]</scope>
    <source>
        <strain evidence="3">DSM 44234</strain>
    </source>
</reference>
<dbReference type="OrthoDB" id="4568770at2"/>
<evidence type="ECO:0000313" key="2">
    <source>
        <dbReference type="EMBL" id="SEC69808.1"/>
    </source>
</evidence>
<protein>
    <submittedName>
        <fullName evidence="2">Uncharacterized protein</fullName>
    </submittedName>
</protein>
<accession>A0A1H4UN32</accession>
<keyword evidence="3" id="KW-1185">Reference proteome</keyword>
<evidence type="ECO:0000256" key="1">
    <source>
        <dbReference type="SAM" id="MobiDB-lite"/>
    </source>
</evidence>
<proteinExistence type="predicted"/>
<feature type="region of interest" description="Disordered" evidence="1">
    <location>
        <begin position="45"/>
        <end position="70"/>
    </location>
</feature>
<dbReference type="AlphaFoldDB" id="A0A1H4UN32"/>
<dbReference type="STRING" id="57704.SAMN04489793_2950"/>
<evidence type="ECO:0000313" key="3">
    <source>
        <dbReference type="Proteomes" id="UP000182241"/>
    </source>
</evidence>
<dbReference type="RefSeq" id="WP_068740003.1">
    <property type="nucleotide sequence ID" value="NZ_FNSA01000003.1"/>
</dbReference>
<dbReference type="Pfam" id="PF19881">
    <property type="entry name" value="DUF6354"/>
    <property type="match status" value="1"/>
</dbReference>
<name>A0A1H4UN32_TSUTY</name>
<dbReference type="EMBL" id="FNSA01000003">
    <property type="protein sequence ID" value="SEC69808.1"/>
    <property type="molecule type" value="Genomic_DNA"/>
</dbReference>
<dbReference type="Proteomes" id="UP000182241">
    <property type="component" value="Unassembled WGS sequence"/>
</dbReference>
<dbReference type="InterPro" id="IPR045934">
    <property type="entry name" value="DUF6354"/>
</dbReference>
<feature type="compositionally biased region" description="Polar residues" evidence="1">
    <location>
        <begin position="61"/>
        <end position="70"/>
    </location>
</feature>
<organism evidence="2 3">
    <name type="scientific">Tsukamurella tyrosinosolvens</name>
    <dbReference type="NCBI Taxonomy" id="57704"/>
    <lineage>
        <taxon>Bacteria</taxon>
        <taxon>Bacillati</taxon>
        <taxon>Actinomycetota</taxon>
        <taxon>Actinomycetes</taxon>
        <taxon>Mycobacteriales</taxon>
        <taxon>Tsukamurellaceae</taxon>
        <taxon>Tsukamurella</taxon>
    </lineage>
</organism>
<gene>
    <name evidence="2" type="ORF">SAMN04489793_2950</name>
</gene>
<sequence length="70" mass="7815">MSAASNNPHGVEKGQVWADNDKRMAGRELRVLEVGDTHATVTEINDTSGRTTQIRLDRFKPTSTGYRRTL</sequence>
<feature type="region of interest" description="Disordered" evidence="1">
    <location>
        <begin position="1"/>
        <end position="22"/>
    </location>
</feature>